<dbReference type="AlphaFoldDB" id="A0A1H3N6K5"/>
<dbReference type="EMBL" id="FNQB01000001">
    <property type="protein sequence ID" value="SDY84591.1"/>
    <property type="molecule type" value="Genomic_DNA"/>
</dbReference>
<feature type="region of interest" description="Disordered" evidence="1">
    <location>
        <begin position="39"/>
        <end position="88"/>
    </location>
</feature>
<keyword evidence="3" id="KW-1185">Reference proteome</keyword>
<dbReference type="STRING" id="137265.SAMN05421684_1874"/>
<name>A0A1H3N6K5_9ACTN</name>
<accession>A0A1H3N6K5</accession>
<evidence type="ECO:0000313" key="2">
    <source>
        <dbReference type="EMBL" id="SDY84591.1"/>
    </source>
</evidence>
<evidence type="ECO:0000256" key="1">
    <source>
        <dbReference type="SAM" id="MobiDB-lite"/>
    </source>
</evidence>
<feature type="compositionally biased region" description="Polar residues" evidence="1">
    <location>
        <begin position="39"/>
        <end position="63"/>
    </location>
</feature>
<evidence type="ECO:0000313" key="3">
    <source>
        <dbReference type="Proteomes" id="UP000199632"/>
    </source>
</evidence>
<dbReference type="Proteomes" id="UP000199632">
    <property type="component" value="Unassembled WGS sequence"/>
</dbReference>
<sequence length="184" mass="19746">MSTPGPKPRVVAFLAALALLAVIGGAGGWIYGARIADQRASNPQVQETNDTQDTPESPDTPETQEPPRGEDCPRATQVAAEGAGSPGGLTEVLFIRTEDDRQVWICRDTAGTLFYQGYIGPADGDFIQGENALFLTTVEETGGGYLATNQTDEGTTTYSVTPYRLTQKTNDKESTFPVSERRPD</sequence>
<dbReference type="RefSeq" id="WP_143049692.1">
    <property type="nucleotide sequence ID" value="NZ_BOND01000027.1"/>
</dbReference>
<protein>
    <submittedName>
        <fullName evidence="2">Uncharacterized protein</fullName>
    </submittedName>
</protein>
<gene>
    <name evidence="2" type="ORF">SAMN05421684_1874</name>
</gene>
<dbReference type="OrthoDB" id="3295701at2"/>
<reference evidence="3" key="1">
    <citation type="submission" date="2016-10" db="EMBL/GenBank/DDBJ databases">
        <authorList>
            <person name="Varghese N."/>
            <person name="Submissions S."/>
        </authorList>
    </citation>
    <scope>NUCLEOTIDE SEQUENCE [LARGE SCALE GENOMIC DNA]</scope>
    <source>
        <strain evidence="3">DSM 44718</strain>
    </source>
</reference>
<proteinExistence type="predicted"/>
<organism evidence="2 3">
    <name type="scientific">Asanoa ishikariensis</name>
    <dbReference type="NCBI Taxonomy" id="137265"/>
    <lineage>
        <taxon>Bacteria</taxon>
        <taxon>Bacillati</taxon>
        <taxon>Actinomycetota</taxon>
        <taxon>Actinomycetes</taxon>
        <taxon>Micromonosporales</taxon>
        <taxon>Micromonosporaceae</taxon>
        <taxon>Asanoa</taxon>
    </lineage>
</organism>